<proteinExistence type="predicted"/>
<gene>
    <name evidence="2" type="ORF">PFISCL1PPCAC_29010</name>
</gene>
<feature type="non-terminal residue" evidence="2">
    <location>
        <position position="103"/>
    </location>
</feature>
<sequence>SDDFGIASSGRGSPSVYSEDSVGDYVKRPHEEIGSTLPRQKRAVFIQIMRNLSGGKESLLLAILKLIELFGKNKEKVAEFECIIPQDDLDRFYQILNMHEIAP</sequence>
<protein>
    <submittedName>
        <fullName evidence="2">Uncharacterized protein</fullName>
    </submittedName>
</protein>
<evidence type="ECO:0000313" key="2">
    <source>
        <dbReference type="EMBL" id="GMT37713.1"/>
    </source>
</evidence>
<dbReference type="EMBL" id="BTSY01000233">
    <property type="protein sequence ID" value="GMT37713.1"/>
    <property type="molecule type" value="Genomic_DNA"/>
</dbReference>
<dbReference type="Gene3D" id="1.20.1160.20">
    <property type="match status" value="1"/>
</dbReference>
<reference evidence="2" key="1">
    <citation type="submission" date="2023-10" db="EMBL/GenBank/DDBJ databases">
        <title>Genome assembly of Pristionchus species.</title>
        <authorList>
            <person name="Yoshida K."/>
            <person name="Sommer R.J."/>
        </authorList>
    </citation>
    <scope>NUCLEOTIDE SEQUENCE</scope>
    <source>
        <strain evidence="2">RS5133</strain>
    </source>
</reference>
<dbReference type="Proteomes" id="UP001432322">
    <property type="component" value="Unassembled WGS sequence"/>
</dbReference>
<feature type="non-terminal residue" evidence="2">
    <location>
        <position position="1"/>
    </location>
</feature>
<name>A0AAV5X2B9_9BILA</name>
<evidence type="ECO:0000256" key="1">
    <source>
        <dbReference type="SAM" id="MobiDB-lite"/>
    </source>
</evidence>
<organism evidence="2 3">
    <name type="scientific">Pristionchus fissidentatus</name>
    <dbReference type="NCBI Taxonomy" id="1538716"/>
    <lineage>
        <taxon>Eukaryota</taxon>
        <taxon>Metazoa</taxon>
        <taxon>Ecdysozoa</taxon>
        <taxon>Nematoda</taxon>
        <taxon>Chromadorea</taxon>
        <taxon>Rhabditida</taxon>
        <taxon>Rhabditina</taxon>
        <taxon>Diplogasteromorpha</taxon>
        <taxon>Diplogasteroidea</taxon>
        <taxon>Neodiplogasteridae</taxon>
        <taxon>Pristionchus</taxon>
    </lineage>
</organism>
<dbReference type="AlphaFoldDB" id="A0AAV5X2B9"/>
<comment type="caution">
    <text evidence="2">The sequence shown here is derived from an EMBL/GenBank/DDBJ whole genome shotgun (WGS) entry which is preliminary data.</text>
</comment>
<feature type="region of interest" description="Disordered" evidence="1">
    <location>
        <begin position="1"/>
        <end position="23"/>
    </location>
</feature>
<keyword evidence="3" id="KW-1185">Reference proteome</keyword>
<accession>A0AAV5X2B9</accession>
<evidence type="ECO:0000313" key="3">
    <source>
        <dbReference type="Proteomes" id="UP001432322"/>
    </source>
</evidence>